<proteinExistence type="predicted"/>
<protein>
    <recommendedName>
        <fullName evidence="3">Reverse transcriptase domain-containing protein</fullName>
    </recommendedName>
</protein>
<dbReference type="Proteomes" id="UP001235939">
    <property type="component" value="Chromosome 01"/>
</dbReference>
<accession>A0ABY6JWA8</accession>
<gene>
    <name evidence="1" type="ORF">LAZ67_1002715</name>
</gene>
<evidence type="ECO:0000313" key="1">
    <source>
        <dbReference type="EMBL" id="UYV60896.1"/>
    </source>
</evidence>
<keyword evidence="2" id="KW-1185">Reference proteome</keyword>
<name>A0ABY6JWA8_9ARAC</name>
<dbReference type="EMBL" id="CP092863">
    <property type="protein sequence ID" value="UYV60896.1"/>
    <property type="molecule type" value="Genomic_DNA"/>
</dbReference>
<sequence>MRLFSTISQGGKTVVMKREYYNDKITSLLNDTDTYEEIQGDPTKKIKLKISKFIRSMKSKALDKRKMKLEDVAAPLFKGLPKIHKEGVPLRPIVSGFKAPTRGLADWLKNQIPTTRKISGLEIRNRKELLDITKNLKLNEHEIMVSFDVNSLFTNINRSLALKELKEYFEVKRQDCAIKGLEIDEMIEGFRLFRKYLF</sequence>
<dbReference type="PANTHER" id="PTHR21301:SF10">
    <property type="entry name" value="REVERSE TRANSCRIPTASE DOMAIN-CONTAINING PROTEIN"/>
    <property type="match status" value="1"/>
</dbReference>
<dbReference type="PANTHER" id="PTHR21301">
    <property type="entry name" value="REVERSE TRANSCRIPTASE"/>
    <property type="match status" value="1"/>
</dbReference>
<evidence type="ECO:0008006" key="3">
    <source>
        <dbReference type="Google" id="ProtNLM"/>
    </source>
</evidence>
<evidence type="ECO:0000313" key="2">
    <source>
        <dbReference type="Proteomes" id="UP001235939"/>
    </source>
</evidence>
<reference evidence="1 2" key="1">
    <citation type="submission" date="2022-01" db="EMBL/GenBank/DDBJ databases">
        <title>A chromosomal length assembly of Cordylochernes scorpioides.</title>
        <authorList>
            <person name="Zeh D."/>
            <person name="Zeh J."/>
        </authorList>
    </citation>
    <scope>NUCLEOTIDE SEQUENCE [LARGE SCALE GENOMIC DNA]</scope>
    <source>
        <strain evidence="1">IN4F17</strain>
        <tissue evidence="1">Whole Body</tissue>
    </source>
</reference>
<organism evidence="1 2">
    <name type="scientific">Cordylochernes scorpioides</name>
    <dbReference type="NCBI Taxonomy" id="51811"/>
    <lineage>
        <taxon>Eukaryota</taxon>
        <taxon>Metazoa</taxon>
        <taxon>Ecdysozoa</taxon>
        <taxon>Arthropoda</taxon>
        <taxon>Chelicerata</taxon>
        <taxon>Arachnida</taxon>
        <taxon>Pseudoscorpiones</taxon>
        <taxon>Cheliferoidea</taxon>
        <taxon>Chernetidae</taxon>
        <taxon>Cordylochernes</taxon>
    </lineage>
</organism>